<keyword evidence="2 3" id="KW-0413">Isomerase</keyword>
<dbReference type="HAMAP" id="MF_02226">
    <property type="entry name" value="AlluloseP_3_epimer"/>
    <property type="match status" value="1"/>
</dbReference>
<keyword evidence="3" id="KW-0119">Carbohydrate metabolism</keyword>
<comment type="cofactor">
    <cofactor evidence="3">
        <name>a divalent metal cation</name>
        <dbReference type="ChEBI" id="CHEBI:60240"/>
    </cofactor>
</comment>
<evidence type="ECO:0000313" key="4">
    <source>
        <dbReference type="EMBL" id="EFE88780.1"/>
    </source>
</evidence>
<proteinExistence type="inferred from homology"/>
<feature type="active site" description="Proton acceptor" evidence="3">
    <location>
        <position position="53"/>
    </location>
</feature>
<feature type="binding site" evidence="3">
    <location>
        <begin position="161"/>
        <end position="164"/>
    </location>
    <ligand>
        <name>substrate</name>
    </ligand>
</feature>
<dbReference type="EC" id="5.1.3.-" evidence="3"/>
<comment type="catalytic activity">
    <reaction evidence="3">
        <text>D-allulose 6-phosphate = keto-D-fructose 6-phosphate</text>
        <dbReference type="Rhea" id="RHEA:28426"/>
        <dbReference type="ChEBI" id="CHEBI:57579"/>
        <dbReference type="ChEBI" id="CHEBI:61519"/>
    </reaction>
</comment>
<evidence type="ECO:0000313" key="5">
    <source>
        <dbReference type="Proteomes" id="UP000003191"/>
    </source>
</evidence>
<dbReference type="NCBIfam" id="NF004076">
    <property type="entry name" value="PRK05581.1-4"/>
    <property type="match status" value="1"/>
</dbReference>
<organism evidence="4 5">
    <name type="scientific">Bifidobacterium breve DSM 20213 = JCM 1192</name>
    <dbReference type="NCBI Taxonomy" id="518634"/>
    <lineage>
        <taxon>Bacteria</taxon>
        <taxon>Bacillati</taxon>
        <taxon>Actinomycetota</taxon>
        <taxon>Actinomycetes</taxon>
        <taxon>Bifidobacteriales</taxon>
        <taxon>Bifidobacteriaceae</taxon>
        <taxon>Bifidobacterium</taxon>
    </lineage>
</organism>
<comment type="caution">
    <text evidence="3">Lacks conserved residue(s) required for the propagation of feature annotation.</text>
</comment>
<dbReference type="InterPro" id="IPR013785">
    <property type="entry name" value="Aldolase_TIM"/>
</dbReference>
<dbReference type="Gene3D" id="3.20.20.70">
    <property type="entry name" value="Aldolase class I"/>
    <property type="match status" value="1"/>
</dbReference>
<reference evidence="4 5" key="1">
    <citation type="submission" date="2010-02" db="EMBL/GenBank/DDBJ databases">
        <authorList>
            <person name="Weinstock G."/>
            <person name="Sodergren E."/>
            <person name="Clifton S."/>
            <person name="Fulton L."/>
            <person name="Fulton B."/>
            <person name="Courtney L."/>
            <person name="Fronick C."/>
            <person name="Harrison M."/>
            <person name="Strong C."/>
            <person name="Farmer C."/>
            <person name="Delahaunty K."/>
            <person name="Markovic C."/>
            <person name="Hall O."/>
            <person name="Minx P."/>
            <person name="Tomlinson C."/>
            <person name="Mitreva M."/>
            <person name="Nelson J."/>
            <person name="Hou S."/>
            <person name="Wollam A."/>
            <person name="Pepin K.H."/>
            <person name="Johnson M."/>
            <person name="Bhonagiri V."/>
            <person name="Zhang X."/>
            <person name="Suruliraj S."/>
            <person name="Warren W."/>
            <person name="Chinwalla A."/>
            <person name="Mardis E.R."/>
            <person name="Wilson R.K."/>
        </authorList>
    </citation>
    <scope>NUCLEOTIDE SEQUENCE [LARGE SCALE GENOMIC DNA]</scope>
    <source>
        <strain evidence="4 5">DSM 20213</strain>
    </source>
</reference>
<dbReference type="GO" id="GO:0019316">
    <property type="term" value="P:D-allose catabolic process"/>
    <property type="evidence" value="ECO:0007669"/>
    <property type="project" value="UniProtKB-UniRule"/>
</dbReference>
<name>D4BRD5_BIFBR</name>
<dbReference type="CDD" id="cd00429">
    <property type="entry name" value="RPE"/>
    <property type="match status" value="1"/>
</dbReference>
<gene>
    <name evidence="4" type="ORF">BIFBRE_04671</name>
</gene>
<dbReference type="GO" id="GO:0046872">
    <property type="term" value="F:metal ion binding"/>
    <property type="evidence" value="ECO:0007669"/>
    <property type="project" value="UniProtKB-UniRule"/>
</dbReference>
<dbReference type="InterPro" id="IPR011060">
    <property type="entry name" value="RibuloseP-bd_barrel"/>
</dbReference>
<keyword evidence="1 3" id="KW-0479">Metal-binding</keyword>
<comment type="pathway">
    <text evidence="3">Carbohydrate degradation; D-allose degradation.</text>
</comment>
<sequence>MPKNLEISRITQERSAVMTRKIQLSPSLMTMDLDQFKEQITFLNDKVNSFHIDVMDGHFVPNITLSPWFVEQVRKISDVPMSAHMMVMDAPFWVDRLIEVKCDYICFPSEVANGVAFSMIDKIHAAGLKAGAVLNPETSIDVIKPYIDLLDKITIMTIDPGFAGQRFLESTLDKIVELRALREEKGYNYEIEMDGSTNKAHWKMISDANPDVYVIGRSGLFGLTDNIESSWNQMVSEYEECTGFQFDNGLYTTAK</sequence>
<dbReference type="HOGENOM" id="CLU_054856_2_1_11"/>
<dbReference type="PANTHER" id="PTHR11749">
    <property type="entry name" value="RIBULOSE-5-PHOSPHATE-3-EPIMERASE"/>
    <property type="match status" value="1"/>
</dbReference>
<keyword evidence="5" id="KW-1185">Reference proteome</keyword>
<evidence type="ECO:0000256" key="1">
    <source>
        <dbReference type="ARBA" id="ARBA00022723"/>
    </source>
</evidence>
<feature type="binding site" evidence="3">
    <location>
        <position position="84"/>
    </location>
    <ligand>
        <name>substrate</name>
    </ligand>
</feature>
<dbReference type="InterPro" id="IPR000056">
    <property type="entry name" value="Ribul_P_3_epim-like"/>
</dbReference>
<dbReference type="Proteomes" id="UP000003191">
    <property type="component" value="Unassembled WGS sequence"/>
</dbReference>
<dbReference type="AlphaFoldDB" id="D4BRD5"/>
<dbReference type="Pfam" id="PF00834">
    <property type="entry name" value="Ribul_P_3_epim"/>
    <property type="match status" value="1"/>
</dbReference>
<comment type="function">
    <text evidence="3">Catalyzes the reversible epimerization of D-allulose 6-phosphate to D-fructose 6-phosphate. Can also catalyze with lower efficiency the reversible epimerization of D-ribulose 5-phosphate to D-xylulose 5-phosphate.</text>
</comment>
<dbReference type="SUPFAM" id="SSF51366">
    <property type="entry name" value="Ribulose-phoshate binding barrel"/>
    <property type="match status" value="1"/>
</dbReference>
<evidence type="ECO:0000256" key="2">
    <source>
        <dbReference type="ARBA" id="ARBA00023235"/>
    </source>
</evidence>
<protein>
    <recommendedName>
        <fullName evidence="3">Putative D-allulose-6-phosphate 3-epimerase</fullName>
        <ecNumber evidence="3">5.1.3.-</ecNumber>
    </recommendedName>
</protein>
<dbReference type="PATRIC" id="fig|518634.7.peg.1624"/>
<feature type="binding site" evidence="3">
    <location>
        <position position="51"/>
    </location>
    <ligand>
        <name>a divalent metal cation</name>
        <dbReference type="ChEBI" id="CHEBI:60240"/>
    </ligand>
</feature>
<dbReference type="UniPathway" id="UPA00361"/>
<dbReference type="STRING" id="1685.RY69_423"/>
<accession>D4BRD5</accession>
<feature type="binding site" evidence="3">
    <location>
        <position position="194"/>
    </location>
    <ligand>
        <name>a divalent metal cation</name>
        <dbReference type="ChEBI" id="CHEBI:60240"/>
    </ligand>
</feature>
<dbReference type="NCBIfam" id="NF007266">
    <property type="entry name" value="PRK09722.1"/>
    <property type="match status" value="1"/>
</dbReference>
<comment type="caution">
    <text evidence="4">The sequence shown here is derived from an EMBL/GenBank/DDBJ whole genome shotgun (WGS) entry which is preliminary data.</text>
</comment>
<feature type="binding site" evidence="3">
    <location>
        <begin position="194"/>
        <end position="196"/>
    </location>
    <ligand>
        <name>substrate</name>
    </ligand>
</feature>
<dbReference type="GO" id="GO:0034700">
    <property type="term" value="F:allulose 6-phosphate 3-epimerase activity"/>
    <property type="evidence" value="ECO:0007669"/>
    <property type="project" value="UniProtKB-UniRule"/>
</dbReference>
<dbReference type="EMBL" id="ACCG02000012">
    <property type="protein sequence ID" value="EFE88780.1"/>
    <property type="molecule type" value="Genomic_DNA"/>
</dbReference>
<feature type="active site" description="Proton donor" evidence="3">
    <location>
        <position position="194"/>
    </location>
</feature>
<feature type="binding site" evidence="3">
    <location>
        <position position="84"/>
    </location>
    <ligand>
        <name>a divalent metal cation</name>
        <dbReference type="ChEBI" id="CHEBI:60240"/>
    </ligand>
</feature>
<comment type="similarity">
    <text evidence="3">Belongs to the ribulose-phosphate 3-epimerase family. AlsE subfamily.</text>
</comment>
<dbReference type="PROSITE" id="PS01085">
    <property type="entry name" value="RIBUL_P_3_EPIMER_1"/>
    <property type="match status" value="1"/>
</dbReference>
<evidence type="ECO:0000256" key="3">
    <source>
        <dbReference type="HAMAP-Rule" id="MF_02226"/>
    </source>
</evidence>
<dbReference type="InterPro" id="IPR043677">
    <property type="entry name" value="AlluloseP_3_epimer_AlsE"/>
</dbReference>
<feature type="binding site" evidence="3">
    <location>
        <position position="53"/>
    </location>
    <ligand>
        <name>a divalent metal cation</name>
        <dbReference type="ChEBI" id="CHEBI:60240"/>
    </ligand>
</feature>